<keyword evidence="8" id="KW-0472">Membrane</keyword>
<dbReference type="InterPro" id="IPR000297">
    <property type="entry name" value="PPIase_PpiC"/>
</dbReference>
<dbReference type="Gene3D" id="3.10.50.40">
    <property type="match status" value="1"/>
</dbReference>
<evidence type="ECO:0000256" key="6">
    <source>
        <dbReference type="PROSITE-ProRule" id="PRU00278"/>
    </source>
</evidence>
<dbReference type="SUPFAM" id="SSF109998">
    <property type="entry name" value="Triger factor/SurA peptide-binding domain-like"/>
    <property type="match status" value="2"/>
</dbReference>
<evidence type="ECO:0000256" key="1">
    <source>
        <dbReference type="ARBA" id="ARBA00000971"/>
    </source>
</evidence>
<dbReference type="PANTHER" id="PTHR47245:SF1">
    <property type="entry name" value="FOLDASE PROTEIN PRSA"/>
    <property type="match status" value="1"/>
</dbReference>
<dbReference type="Proteomes" id="UP000292858">
    <property type="component" value="Unassembled WGS sequence"/>
</dbReference>
<keyword evidence="3" id="KW-0732">Signal</keyword>
<keyword evidence="11" id="KW-1185">Reference proteome</keyword>
<gene>
    <name evidence="10" type="ORF">ETP66_08945</name>
</gene>
<accession>A0A4Q9B1M4</accession>
<keyword evidence="8" id="KW-0812">Transmembrane</keyword>
<dbReference type="Pfam" id="PF13145">
    <property type="entry name" value="Rotamase_2"/>
    <property type="match status" value="2"/>
</dbReference>
<evidence type="ECO:0000256" key="4">
    <source>
        <dbReference type="ARBA" id="ARBA00023110"/>
    </source>
</evidence>
<evidence type="ECO:0000313" key="10">
    <source>
        <dbReference type="EMBL" id="TBH17504.1"/>
    </source>
</evidence>
<comment type="catalytic activity">
    <reaction evidence="1">
        <text>[protein]-peptidylproline (omega=180) = [protein]-peptidylproline (omega=0)</text>
        <dbReference type="Rhea" id="RHEA:16237"/>
        <dbReference type="Rhea" id="RHEA-COMP:10747"/>
        <dbReference type="Rhea" id="RHEA-COMP:10748"/>
        <dbReference type="ChEBI" id="CHEBI:83833"/>
        <dbReference type="ChEBI" id="CHEBI:83834"/>
        <dbReference type="EC" id="5.2.1.8"/>
    </reaction>
</comment>
<evidence type="ECO:0000259" key="9">
    <source>
        <dbReference type="PROSITE" id="PS50198"/>
    </source>
</evidence>
<dbReference type="EC" id="5.2.1.8" evidence="2"/>
<comment type="caution">
    <text evidence="10">The sequence shown here is derived from an EMBL/GenBank/DDBJ whole genome shotgun (WGS) entry which is preliminary data.</text>
</comment>
<protein>
    <recommendedName>
        <fullName evidence="2">peptidylprolyl isomerase</fullName>
        <ecNumber evidence="2">5.2.1.8</ecNumber>
    </recommendedName>
</protein>
<dbReference type="InterPro" id="IPR046357">
    <property type="entry name" value="PPIase_dom_sf"/>
</dbReference>
<name>A0A4Q9B1M4_9DEIN</name>
<dbReference type="SUPFAM" id="SSF54534">
    <property type="entry name" value="FKBP-like"/>
    <property type="match status" value="1"/>
</dbReference>
<dbReference type="EMBL" id="SIJL01000011">
    <property type="protein sequence ID" value="TBH17504.1"/>
    <property type="molecule type" value="Genomic_DNA"/>
</dbReference>
<dbReference type="PANTHER" id="PTHR47245">
    <property type="entry name" value="PEPTIDYLPROLYL ISOMERASE"/>
    <property type="match status" value="1"/>
</dbReference>
<feature type="domain" description="PpiC" evidence="9">
    <location>
        <begin position="189"/>
        <end position="286"/>
    </location>
</feature>
<keyword evidence="8" id="KW-1133">Transmembrane helix</keyword>
<evidence type="ECO:0000256" key="7">
    <source>
        <dbReference type="SAM" id="MobiDB-lite"/>
    </source>
</evidence>
<evidence type="ECO:0000313" key="11">
    <source>
        <dbReference type="Proteomes" id="UP000292858"/>
    </source>
</evidence>
<feature type="region of interest" description="Disordered" evidence="7">
    <location>
        <begin position="592"/>
        <end position="612"/>
    </location>
</feature>
<evidence type="ECO:0000256" key="2">
    <source>
        <dbReference type="ARBA" id="ARBA00013194"/>
    </source>
</evidence>
<proteinExistence type="predicted"/>
<sequence length="612" mass="68314">MVARKGGGGQVFGLSKRFITFLFGFLALAFAVGAILLFTPQAGQQARGQPILWVNGQAVHELDLLRLQGGDPLYAASPQGLLRTLVDTHFLEQVILTEALKQDAARVRVGGAEVRREVDRIREQFGLREKRAYEMFLNQIGFTDAQLRAEIRHQLQIQKRLEQIRSAARPTPEEVRFYYEVHREDYRTEPRVRARQIVVDERGLAEELLARARAGEDFALLAREHSRVGAEGDGALGAGPGEREPRPVSRVVFPEPVAQAVFALRGPGLVGPLEAGGRFYLVRVEEYLPPRVSDFEEIRERVERDAQAAKGDAALEAYLEELRQRAQVRFAEGSPYAYQNPTVARVGEREIRLTQVLQPVFGNPQTALLIQQGLGELAVQFFLPQALEDLIERELLVEAARASGLPFIGSRDEIAEAYLLYRTQDLTATEEEARRFYAENPAFFTVPASAEVVGVSFREEAKARAFREGALRSRDLQGLARAQEGTATEYGTVRPGQLPVILDQLVFRVREAFPEGPLGEVTEVLKLEDGTYMVLLIRNRQPELVRPLGESLEEAKELVVARKRQEKAEALIRELREGAEVENRLGQVLAELAPPREEAPEEAPAEEAPATP</sequence>
<dbReference type="GO" id="GO:0003755">
    <property type="term" value="F:peptidyl-prolyl cis-trans isomerase activity"/>
    <property type="evidence" value="ECO:0007669"/>
    <property type="project" value="UniProtKB-KW"/>
</dbReference>
<organism evidence="10 11">
    <name type="scientific">Thermus thermamylovorans</name>
    <dbReference type="NCBI Taxonomy" id="2509362"/>
    <lineage>
        <taxon>Bacteria</taxon>
        <taxon>Thermotogati</taxon>
        <taxon>Deinococcota</taxon>
        <taxon>Deinococci</taxon>
        <taxon>Thermales</taxon>
        <taxon>Thermaceae</taxon>
        <taxon>Thermus</taxon>
    </lineage>
</organism>
<feature type="transmembrane region" description="Helical" evidence="8">
    <location>
        <begin position="21"/>
        <end position="39"/>
    </location>
</feature>
<dbReference type="InterPro" id="IPR050245">
    <property type="entry name" value="PrsA_foldase"/>
</dbReference>
<dbReference type="InterPro" id="IPR027304">
    <property type="entry name" value="Trigger_fact/SurA_dom_sf"/>
</dbReference>
<keyword evidence="4 6" id="KW-0697">Rotamase</keyword>
<dbReference type="Gene3D" id="1.10.4030.10">
    <property type="entry name" value="Porin chaperone SurA, peptide-binding domain"/>
    <property type="match status" value="1"/>
</dbReference>
<evidence type="ECO:0000256" key="8">
    <source>
        <dbReference type="SAM" id="Phobius"/>
    </source>
</evidence>
<dbReference type="PROSITE" id="PS50198">
    <property type="entry name" value="PPIC_PPIASE_2"/>
    <property type="match status" value="1"/>
</dbReference>
<evidence type="ECO:0000256" key="3">
    <source>
        <dbReference type="ARBA" id="ARBA00022729"/>
    </source>
</evidence>
<evidence type="ECO:0000256" key="5">
    <source>
        <dbReference type="ARBA" id="ARBA00023235"/>
    </source>
</evidence>
<keyword evidence="5 6" id="KW-0413">Isomerase</keyword>
<reference evidence="10 11" key="1">
    <citation type="submission" date="2019-02" db="EMBL/GenBank/DDBJ databases">
        <title>Thermus sp. a novel from hot spring.</title>
        <authorList>
            <person name="Zhao Z."/>
        </authorList>
    </citation>
    <scope>NUCLEOTIDE SEQUENCE [LARGE SCALE GENOMIC DNA]</scope>
    <source>
        <strain evidence="10 11">CFH 72773T</strain>
    </source>
</reference>
<dbReference type="AlphaFoldDB" id="A0A4Q9B1M4"/>